<evidence type="ECO:0000313" key="2">
    <source>
        <dbReference type="Proteomes" id="UP000033881"/>
    </source>
</evidence>
<proteinExistence type="predicted"/>
<gene>
    <name evidence="1" type="ORF">UT24_C0019G0030</name>
</gene>
<dbReference type="AlphaFoldDB" id="A0A0G0MHY2"/>
<comment type="caution">
    <text evidence="1">The sequence shown here is derived from an EMBL/GenBank/DDBJ whole genome shotgun (WGS) entry which is preliminary data.</text>
</comment>
<sequence>MNIDEIDDQIDNLIKIKKKLIQEKIVSCDHPLCQIRECDFEKLNYLGSLPPRRVCLKCGLGEEGYGAGYHFLSPGILDPVNLSRKEVQEATRFFLTQEEYWRKWHLIKDGKAINEDFWPGLKIVEEK</sequence>
<name>A0A0G0MHY2_9BACT</name>
<dbReference type="EMBL" id="LBWB01000019">
    <property type="protein sequence ID" value="KKQ99990.1"/>
    <property type="molecule type" value="Genomic_DNA"/>
</dbReference>
<dbReference type="STRING" id="1618574.UT24_C0019G0030"/>
<organism evidence="1 2">
    <name type="scientific">Candidatus Woesebacteria bacterium GW2011_GWB1_39_12</name>
    <dbReference type="NCBI Taxonomy" id="1618574"/>
    <lineage>
        <taxon>Bacteria</taxon>
        <taxon>Candidatus Woeseibacteriota</taxon>
    </lineage>
</organism>
<protein>
    <submittedName>
        <fullName evidence="1">Uncharacterized protein</fullName>
    </submittedName>
</protein>
<dbReference type="Proteomes" id="UP000033881">
    <property type="component" value="Unassembled WGS sequence"/>
</dbReference>
<reference evidence="1 2" key="1">
    <citation type="journal article" date="2015" name="Nature">
        <title>rRNA introns, odd ribosomes, and small enigmatic genomes across a large radiation of phyla.</title>
        <authorList>
            <person name="Brown C.T."/>
            <person name="Hug L.A."/>
            <person name="Thomas B.C."/>
            <person name="Sharon I."/>
            <person name="Castelle C.J."/>
            <person name="Singh A."/>
            <person name="Wilkins M.J."/>
            <person name="Williams K.H."/>
            <person name="Banfield J.F."/>
        </authorList>
    </citation>
    <scope>NUCLEOTIDE SEQUENCE [LARGE SCALE GENOMIC DNA]</scope>
</reference>
<accession>A0A0G0MHY2</accession>
<evidence type="ECO:0000313" key="1">
    <source>
        <dbReference type="EMBL" id="KKQ99990.1"/>
    </source>
</evidence>